<proteinExistence type="predicted"/>
<dbReference type="EMBL" id="QTSX02002293">
    <property type="protein sequence ID" value="KAJ9076346.1"/>
    <property type="molecule type" value="Genomic_DNA"/>
</dbReference>
<gene>
    <name evidence="1" type="ORF">DSO57_1027162</name>
</gene>
<organism evidence="1 2">
    <name type="scientific">Entomophthora muscae</name>
    <dbReference type="NCBI Taxonomy" id="34485"/>
    <lineage>
        <taxon>Eukaryota</taxon>
        <taxon>Fungi</taxon>
        <taxon>Fungi incertae sedis</taxon>
        <taxon>Zoopagomycota</taxon>
        <taxon>Entomophthoromycotina</taxon>
        <taxon>Entomophthoromycetes</taxon>
        <taxon>Entomophthorales</taxon>
        <taxon>Entomophthoraceae</taxon>
        <taxon>Entomophthora</taxon>
    </lineage>
</organism>
<accession>A0ACC2TPQ3</accession>
<reference evidence="1" key="1">
    <citation type="submission" date="2022-04" db="EMBL/GenBank/DDBJ databases">
        <title>Genome of the entomopathogenic fungus Entomophthora muscae.</title>
        <authorList>
            <person name="Elya C."/>
            <person name="Lovett B.R."/>
            <person name="Lee E."/>
            <person name="Macias A.M."/>
            <person name="Hajek A.E."/>
            <person name="De Bivort B.L."/>
            <person name="Kasson M.T."/>
            <person name="De Fine Licht H.H."/>
            <person name="Stajich J.E."/>
        </authorList>
    </citation>
    <scope>NUCLEOTIDE SEQUENCE</scope>
    <source>
        <strain evidence="1">Berkeley</strain>
    </source>
</reference>
<protein>
    <submittedName>
        <fullName evidence="1">Uncharacterized protein</fullName>
    </submittedName>
</protein>
<evidence type="ECO:0000313" key="2">
    <source>
        <dbReference type="Proteomes" id="UP001165960"/>
    </source>
</evidence>
<evidence type="ECO:0000313" key="1">
    <source>
        <dbReference type="EMBL" id="KAJ9076346.1"/>
    </source>
</evidence>
<dbReference type="Proteomes" id="UP001165960">
    <property type="component" value="Unassembled WGS sequence"/>
</dbReference>
<keyword evidence="2" id="KW-1185">Reference proteome</keyword>
<name>A0ACC2TPQ3_9FUNG</name>
<comment type="caution">
    <text evidence="1">The sequence shown here is derived from an EMBL/GenBank/DDBJ whole genome shotgun (WGS) entry which is preliminary data.</text>
</comment>
<sequence length="143" mass="16884">MSSHRIGKRVVDDDEDIPQSIDEWIAAEEARENELRSKRLKENPEGVYFDDNKYIPAKQRQKERLETLQRKLYQKNEGSQSPDGTPEPSVHLFNDESFTEIDPKFVRTTNPASLFDQAADLIRLRHRNRRRKNRTGKKSGRRY</sequence>